<dbReference type="InterPro" id="IPR036388">
    <property type="entry name" value="WH-like_DNA-bd_sf"/>
</dbReference>
<sequence>MPKTREIYTFQFKQEAGQLVKTTGKSRAQVARDLGLPPHHVMRWRQQNEK</sequence>
<dbReference type="Gene3D" id="1.10.10.10">
    <property type="entry name" value="Winged helix-like DNA-binding domain superfamily/Winged helix DNA-binding domain"/>
    <property type="match status" value="1"/>
</dbReference>
<dbReference type="Proteomes" id="UP000639973">
    <property type="component" value="Unassembled WGS sequence"/>
</dbReference>
<comment type="caution">
    <text evidence="1">The sequence shown here is derived from an EMBL/GenBank/DDBJ whole genome shotgun (WGS) entry which is preliminary data.</text>
</comment>
<evidence type="ECO:0000313" key="2">
    <source>
        <dbReference type="Proteomes" id="UP000639973"/>
    </source>
</evidence>
<dbReference type="SUPFAM" id="SSF46689">
    <property type="entry name" value="Homeodomain-like"/>
    <property type="match status" value="1"/>
</dbReference>
<dbReference type="InterPro" id="IPR002514">
    <property type="entry name" value="Transposase_8"/>
</dbReference>
<accession>A0ABQ2GD62</accession>
<dbReference type="EMBL" id="BMOL01000012">
    <property type="protein sequence ID" value="GGL87040.1"/>
    <property type="molecule type" value="Genomic_DNA"/>
</dbReference>
<keyword evidence="2" id="KW-1185">Reference proteome</keyword>
<gene>
    <name evidence="1" type="ORF">GCM10010840_26170</name>
</gene>
<proteinExistence type="predicted"/>
<protein>
    <recommendedName>
        <fullName evidence="3">Transposase</fullName>
    </recommendedName>
</protein>
<dbReference type="InterPro" id="IPR009057">
    <property type="entry name" value="Homeodomain-like_sf"/>
</dbReference>
<organism evidence="1 2">
    <name type="scientific">Deinococcus aerolatus</name>
    <dbReference type="NCBI Taxonomy" id="522487"/>
    <lineage>
        <taxon>Bacteria</taxon>
        <taxon>Thermotogati</taxon>
        <taxon>Deinococcota</taxon>
        <taxon>Deinococci</taxon>
        <taxon>Deinococcales</taxon>
        <taxon>Deinococcaceae</taxon>
        <taxon>Deinococcus</taxon>
    </lineage>
</organism>
<dbReference type="RefSeq" id="WP_188972672.1">
    <property type="nucleotide sequence ID" value="NZ_BMOL01000012.1"/>
</dbReference>
<name>A0ABQ2GD62_9DEIO</name>
<dbReference type="Pfam" id="PF01527">
    <property type="entry name" value="HTH_Tnp_1"/>
    <property type="match status" value="1"/>
</dbReference>
<reference evidence="2" key="1">
    <citation type="journal article" date="2019" name="Int. J. Syst. Evol. Microbiol.">
        <title>The Global Catalogue of Microorganisms (GCM) 10K type strain sequencing project: providing services to taxonomists for standard genome sequencing and annotation.</title>
        <authorList>
            <consortium name="The Broad Institute Genomics Platform"/>
            <consortium name="The Broad Institute Genome Sequencing Center for Infectious Disease"/>
            <person name="Wu L."/>
            <person name="Ma J."/>
        </authorList>
    </citation>
    <scope>NUCLEOTIDE SEQUENCE [LARGE SCALE GENOMIC DNA]</scope>
    <source>
        <strain evidence="2">JCM 15442</strain>
    </source>
</reference>
<evidence type="ECO:0008006" key="3">
    <source>
        <dbReference type="Google" id="ProtNLM"/>
    </source>
</evidence>
<evidence type="ECO:0000313" key="1">
    <source>
        <dbReference type="EMBL" id="GGL87040.1"/>
    </source>
</evidence>